<feature type="coiled-coil region" evidence="2">
    <location>
        <begin position="79"/>
        <end position="120"/>
    </location>
</feature>
<dbReference type="OrthoDB" id="9814546at2"/>
<reference evidence="5 6" key="1">
    <citation type="submission" date="2019-02" db="EMBL/GenBank/DDBJ databases">
        <title>Deep-cultivation of Planctomycetes and their phenomic and genomic characterization uncovers novel biology.</title>
        <authorList>
            <person name="Wiegand S."/>
            <person name="Jogler M."/>
            <person name="Boedeker C."/>
            <person name="Pinto D."/>
            <person name="Vollmers J."/>
            <person name="Rivas-Marin E."/>
            <person name="Kohn T."/>
            <person name="Peeters S.H."/>
            <person name="Heuer A."/>
            <person name="Rast P."/>
            <person name="Oberbeckmann S."/>
            <person name="Bunk B."/>
            <person name="Jeske O."/>
            <person name="Meyerdierks A."/>
            <person name="Storesund J.E."/>
            <person name="Kallscheuer N."/>
            <person name="Luecker S."/>
            <person name="Lage O.M."/>
            <person name="Pohl T."/>
            <person name="Merkel B.J."/>
            <person name="Hornburger P."/>
            <person name="Mueller R.-W."/>
            <person name="Bruemmer F."/>
            <person name="Labrenz M."/>
            <person name="Spormann A.M."/>
            <person name="Op den Camp H."/>
            <person name="Overmann J."/>
            <person name="Amann R."/>
            <person name="Jetten M.S.M."/>
            <person name="Mascher T."/>
            <person name="Medema M.H."/>
            <person name="Devos D.P."/>
            <person name="Kaster A.-K."/>
            <person name="Ovreas L."/>
            <person name="Rohde M."/>
            <person name="Galperin M.Y."/>
            <person name="Jogler C."/>
        </authorList>
    </citation>
    <scope>NUCLEOTIDE SEQUENCE [LARGE SCALE GENOMIC DNA]</scope>
    <source>
        <strain evidence="5 6">ETA_A8</strain>
    </source>
</reference>
<name>A0A517YBV0_9BACT</name>
<keyword evidence="3" id="KW-0732">Signal</keyword>
<dbReference type="KEGG" id="aagg:ETAA8_27800"/>
<dbReference type="Pfam" id="PF00691">
    <property type="entry name" value="OmpA"/>
    <property type="match status" value="1"/>
</dbReference>
<protein>
    <submittedName>
        <fullName evidence="5">Peptidoglycan-binding protein ArfA</fullName>
    </submittedName>
</protein>
<feature type="signal peptide" evidence="3">
    <location>
        <begin position="1"/>
        <end position="31"/>
    </location>
</feature>
<evidence type="ECO:0000256" key="3">
    <source>
        <dbReference type="SAM" id="SignalP"/>
    </source>
</evidence>
<dbReference type="PROSITE" id="PS51123">
    <property type="entry name" value="OMPA_2"/>
    <property type="match status" value="1"/>
</dbReference>
<keyword evidence="2" id="KW-0175">Coiled coil</keyword>
<sequence precursor="true">MPMLHGSSQLRPLTFASLLCALLVASSTGCKQGAFSQNTQPGAAGLATTPAQPKMFAQQQVDQLQTQMLAQQQSLTSQVQDLTRRTQQLDMNNSNLTRELAQAQQSQQQYQEQIVLLQKQLGDTATRLKSEQLAAQESSKQLNALQASTKFRGGASIQANSSVKQALQTISLPGLIVKQDGDVVRIEIPADKLFTPNSAQMTPEASRILDEVASAIARSYSRQRIIIEGHSDNSPDNTVNAHLLTNAQAQLVFQHMVQKNNLPARQLSILAMGENHPLASNGEPAGQAKNRRIEIVVYPDSIDG</sequence>
<feature type="chain" id="PRO_5022074709" evidence="3">
    <location>
        <begin position="32"/>
        <end position="304"/>
    </location>
</feature>
<keyword evidence="6" id="KW-1185">Reference proteome</keyword>
<dbReference type="GO" id="GO:0016020">
    <property type="term" value="C:membrane"/>
    <property type="evidence" value="ECO:0007669"/>
    <property type="project" value="UniProtKB-UniRule"/>
</dbReference>
<dbReference type="AlphaFoldDB" id="A0A517YBV0"/>
<dbReference type="Gene3D" id="3.30.1330.60">
    <property type="entry name" value="OmpA-like domain"/>
    <property type="match status" value="1"/>
</dbReference>
<proteinExistence type="predicted"/>
<evidence type="ECO:0000259" key="4">
    <source>
        <dbReference type="PROSITE" id="PS51123"/>
    </source>
</evidence>
<evidence type="ECO:0000256" key="2">
    <source>
        <dbReference type="SAM" id="Coils"/>
    </source>
</evidence>
<dbReference type="CDD" id="cd07185">
    <property type="entry name" value="OmpA_C-like"/>
    <property type="match status" value="1"/>
</dbReference>
<dbReference type="SUPFAM" id="SSF103088">
    <property type="entry name" value="OmpA-like"/>
    <property type="match status" value="1"/>
</dbReference>
<dbReference type="InterPro" id="IPR006665">
    <property type="entry name" value="OmpA-like"/>
</dbReference>
<dbReference type="InterPro" id="IPR050330">
    <property type="entry name" value="Bact_OuterMem_StrucFunc"/>
</dbReference>
<gene>
    <name evidence="5" type="primary">arfA</name>
    <name evidence="5" type="ORF">ETAA8_27800</name>
</gene>
<dbReference type="Proteomes" id="UP000315017">
    <property type="component" value="Chromosome"/>
</dbReference>
<evidence type="ECO:0000313" key="6">
    <source>
        <dbReference type="Proteomes" id="UP000315017"/>
    </source>
</evidence>
<organism evidence="5 6">
    <name type="scientific">Anatilimnocola aggregata</name>
    <dbReference type="NCBI Taxonomy" id="2528021"/>
    <lineage>
        <taxon>Bacteria</taxon>
        <taxon>Pseudomonadati</taxon>
        <taxon>Planctomycetota</taxon>
        <taxon>Planctomycetia</taxon>
        <taxon>Pirellulales</taxon>
        <taxon>Pirellulaceae</taxon>
        <taxon>Anatilimnocola</taxon>
    </lineage>
</organism>
<evidence type="ECO:0000256" key="1">
    <source>
        <dbReference type="PROSITE-ProRule" id="PRU00473"/>
    </source>
</evidence>
<accession>A0A517YBV0</accession>
<dbReference type="InterPro" id="IPR036737">
    <property type="entry name" value="OmpA-like_sf"/>
</dbReference>
<dbReference type="PANTHER" id="PTHR30329:SF21">
    <property type="entry name" value="LIPOPROTEIN YIAD-RELATED"/>
    <property type="match status" value="1"/>
</dbReference>
<dbReference type="RefSeq" id="WP_145088741.1">
    <property type="nucleotide sequence ID" value="NZ_CP036274.1"/>
</dbReference>
<keyword evidence="1" id="KW-0472">Membrane</keyword>
<dbReference type="EMBL" id="CP036274">
    <property type="protein sequence ID" value="QDU27691.1"/>
    <property type="molecule type" value="Genomic_DNA"/>
</dbReference>
<dbReference type="PANTHER" id="PTHR30329">
    <property type="entry name" value="STATOR ELEMENT OF FLAGELLAR MOTOR COMPLEX"/>
    <property type="match status" value="1"/>
</dbReference>
<evidence type="ECO:0000313" key="5">
    <source>
        <dbReference type="EMBL" id="QDU27691.1"/>
    </source>
</evidence>
<feature type="domain" description="OmpA-like" evidence="4">
    <location>
        <begin position="181"/>
        <end position="301"/>
    </location>
</feature>